<dbReference type="Proteomes" id="UP001497680">
    <property type="component" value="Unassembled WGS sequence"/>
</dbReference>
<protein>
    <submittedName>
        <fullName evidence="1">Uncharacterized protein</fullName>
    </submittedName>
</protein>
<organism evidence="1 2">
    <name type="scientific">Hypoxylon rubiginosum</name>
    <dbReference type="NCBI Taxonomy" id="110542"/>
    <lineage>
        <taxon>Eukaryota</taxon>
        <taxon>Fungi</taxon>
        <taxon>Dikarya</taxon>
        <taxon>Ascomycota</taxon>
        <taxon>Pezizomycotina</taxon>
        <taxon>Sordariomycetes</taxon>
        <taxon>Xylariomycetidae</taxon>
        <taxon>Xylariales</taxon>
        <taxon>Hypoxylaceae</taxon>
        <taxon>Hypoxylon</taxon>
    </lineage>
</organism>
<evidence type="ECO:0000313" key="2">
    <source>
        <dbReference type="Proteomes" id="UP001497680"/>
    </source>
</evidence>
<gene>
    <name evidence="1" type="ORF">F4821DRAFT_259263</name>
</gene>
<sequence>MNDSDLYVSAGTCFFGPGQLADSSYIPCGNSRLMGPQACCHVGDYCFSSTACWNYNTVVTYVAGCTDSTFSSAKCTKKLDYPNQQYVAMARCEGDDVDIWSGCYHHSDWIEIQKEPDCTCNASKPLIRNPNGKSTLDGIGSLPPTPGGTISFDPTAIPTLSSTSARGLGVTTETFLSAASSPTSSSAVGGSTSQRISSGAKVGVGVGVGVGVPFIAALVFMAFIIRRKKILRGKPSSHEKDLIMMPVPHETDPVWYGYKPELAADSVFKAELSGTEPMGHGTNELCELSSHDVVTSTR</sequence>
<comment type="caution">
    <text evidence="1">The sequence shown here is derived from an EMBL/GenBank/DDBJ whole genome shotgun (WGS) entry which is preliminary data.</text>
</comment>
<keyword evidence="2" id="KW-1185">Reference proteome</keyword>
<accession>A0ACC0D2Q7</accession>
<proteinExistence type="predicted"/>
<reference evidence="1 2" key="1">
    <citation type="journal article" date="2022" name="New Phytol.">
        <title>Ecological generalism drives hyperdiversity of secondary metabolite gene clusters in xylarialean endophytes.</title>
        <authorList>
            <person name="Franco M.E.E."/>
            <person name="Wisecaver J.H."/>
            <person name="Arnold A.E."/>
            <person name="Ju Y.M."/>
            <person name="Slot J.C."/>
            <person name="Ahrendt S."/>
            <person name="Moore L.P."/>
            <person name="Eastman K.E."/>
            <person name="Scott K."/>
            <person name="Konkel Z."/>
            <person name="Mondo S.J."/>
            <person name="Kuo A."/>
            <person name="Hayes R.D."/>
            <person name="Haridas S."/>
            <person name="Andreopoulos B."/>
            <person name="Riley R."/>
            <person name="LaButti K."/>
            <person name="Pangilinan J."/>
            <person name="Lipzen A."/>
            <person name="Amirebrahimi M."/>
            <person name="Yan J."/>
            <person name="Adam C."/>
            <person name="Keymanesh K."/>
            <person name="Ng V."/>
            <person name="Louie K."/>
            <person name="Northen T."/>
            <person name="Drula E."/>
            <person name="Henrissat B."/>
            <person name="Hsieh H.M."/>
            <person name="Youens-Clark K."/>
            <person name="Lutzoni F."/>
            <person name="Miadlikowska J."/>
            <person name="Eastwood D.C."/>
            <person name="Hamelin R.C."/>
            <person name="Grigoriev I.V."/>
            <person name="U'Ren J.M."/>
        </authorList>
    </citation>
    <scope>NUCLEOTIDE SEQUENCE [LARGE SCALE GENOMIC DNA]</scope>
    <source>
        <strain evidence="1 2">ER1909</strain>
    </source>
</reference>
<dbReference type="EMBL" id="MU394310">
    <property type="protein sequence ID" value="KAI6087016.1"/>
    <property type="molecule type" value="Genomic_DNA"/>
</dbReference>
<name>A0ACC0D2Q7_9PEZI</name>
<evidence type="ECO:0000313" key="1">
    <source>
        <dbReference type="EMBL" id="KAI6087016.1"/>
    </source>
</evidence>